<dbReference type="Gene3D" id="1.10.10.10">
    <property type="entry name" value="Winged helix-like DNA-binding domain superfamily/Winged helix DNA-binding domain"/>
    <property type="match status" value="1"/>
</dbReference>
<reference evidence="3" key="1">
    <citation type="submission" date="2020-10" db="EMBL/GenBank/DDBJ databases">
        <authorList>
            <person name="Gilroy R."/>
        </authorList>
    </citation>
    <scope>NUCLEOTIDE SEQUENCE</scope>
    <source>
        <strain evidence="3">11167</strain>
    </source>
</reference>
<evidence type="ECO:0000313" key="4">
    <source>
        <dbReference type="Proteomes" id="UP000823633"/>
    </source>
</evidence>
<dbReference type="PROSITE" id="PS50921">
    <property type="entry name" value="ANTAR"/>
    <property type="match status" value="1"/>
</dbReference>
<protein>
    <recommendedName>
        <fullName evidence="2">ANTAR domain-containing protein</fullName>
    </recommendedName>
</protein>
<dbReference type="GO" id="GO:0003723">
    <property type="term" value="F:RNA binding"/>
    <property type="evidence" value="ECO:0007669"/>
    <property type="project" value="InterPro"/>
</dbReference>
<evidence type="ECO:0000259" key="2">
    <source>
        <dbReference type="PROSITE" id="PS50921"/>
    </source>
</evidence>
<evidence type="ECO:0000313" key="3">
    <source>
        <dbReference type="EMBL" id="MBO8442668.1"/>
    </source>
</evidence>
<dbReference type="InterPro" id="IPR011006">
    <property type="entry name" value="CheY-like_superfamily"/>
</dbReference>
<gene>
    <name evidence="3" type="ORF">IAC42_02755</name>
</gene>
<proteinExistence type="predicted"/>
<organism evidence="3 4">
    <name type="scientific">Candidatus Aphodenecus pullistercoris</name>
    <dbReference type="NCBI Taxonomy" id="2840669"/>
    <lineage>
        <taxon>Bacteria</taxon>
        <taxon>Pseudomonadati</taxon>
        <taxon>Spirochaetota</taxon>
        <taxon>Spirochaetia</taxon>
        <taxon>Spirochaetales</taxon>
        <taxon>Candidatus Aphodenecus</taxon>
    </lineage>
</organism>
<dbReference type="InterPro" id="IPR005561">
    <property type="entry name" value="ANTAR"/>
</dbReference>
<name>A0A9D9HAF5_9SPIR</name>
<reference evidence="3" key="2">
    <citation type="journal article" date="2021" name="PeerJ">
        <title>Extensive microbial diversity within the chicken gut microbiome revealed by metagenomics and culture.</title>
        <authorList>
            <person name="Gilroy R."/>
            <person name="Ravi A."/>
            <person name="Getino M."/>
            <person name="Pursley I."/>
            <person name="Horton D.L."/>
            <person name="Alikhan N.F."/>
            <person name="Baker D."/>
            <person name="Gharbi K."/>
            <person name="Hall N."/>
            <person name="Watson M."/>
            <person name="Adriaenssens E.M."/>
            <person name="Foster-Nyarko E."/>
            <person name="Jarju S."/>
            <person name="Secka A."/>
            <person name="Antonio M."/>
            <person name="Oren A."/>
            <person name="Chaudhuri R.R."/>
            <person name="La Ragione R."/>
            <person name="Hildebrand F."/>
            <person name="Pallen M.J."/>
        </authorList>
    </citation>
    <scope>NUCLEOTIDE SEQUENCE</scope>
    <source>
        <strain evidence="3">11167</strain>
    </source>
</reference>
<dbReference type="Proteomes" id="UP000823633">
    <property type="component" value="Unassembled WGS sequence"/>
</dbReference>
<sequence>MARALVVRNISRTLDVVSLLSRMGLEVSEASSCQQARAMILDMDFNLVVIQPPLVDGGGRELATMASSQSSLDVVLLANASQVEALSTGLGKLGVYVVSRLIGPEEFTRTISVLQVARGRMAALEDKNARLLRRLSEERKLSEVKCLLALRLEMSEEEAHHFIEKKAMDERIGLADAADLIRRQLEDRR</sequence>
<evidence type="ECO:0000256" key="1">
    <source>
        <dbReference type="SAM" id="Coils"/>
    </source>
</evidence>
<dbReference type="EMBL" id="JADIMU010000017">
    <property type="protein sequence ID" value="MBO8442668.1"/>
    <property type="molecule type" value="Genomic_DNA"/>
</dbReference>
<dbReference type="SUPFAM" id="SSF52172">
    <property type="entry name" value="CheY-like"/>
    <property type="match status" value="1"/>
</dbReference>
<feature type="domain" description="ANTAR" evidence="2">
    <location>
        <begin position="121"/>
        <end position="182"/>
    </location>
</feature>
<dbReference type="InterPro" id="IPR036388">
    <property type="entry name" value="WH-like_DNA-bd_sf"/>
</dbReference>
<comment type="caution">
    <text evidence="3">The sequence shown here is derived from an EMBL/GenBank/DDBJ whole genome shotgun (WGS) entry which is preliminary data.</text>
</comment>
<keyword evidence="1" id="KW-0175">Coiled coil</keyword>
<accession>A0A9D9HAF5</accession>
<feature type="coiled-coil region" evidence="1">
    <location>
        <begin position="114"/>
        <end position="141"/>
    </location>
</feature>
<dbReference type="AlphaFoldDB" id="A0A9D9HAF5"/>